<dbReference type="SUPFAM" id="SSF46689">
    <property type="entry name" value="Homeodomain-like"/>
    <property type="match status" value="2"/>
</dbReference>
<evidence type="ECO:0000256" key="3">
    <source>
        <dbReference type="ARBA" id="ARBA00023163"/>
    </source>
</evidence>
<keyword evidence="3" id="KW-0804">Transcription</keyword>
<dbReference type="GO" id="GO:0043565">
    <property type="term" value="F:sequence-specific DNA binding"/>
    <property type="evidence" value="ECO:0007669"/>
    <property type="project" value="InterPro"/>
</dbReference>
<protein>
    <submittedName>
        <fullName evidence="6">Xylose operon regulatory protein</fullName>
    </submittedName>
</protein>
<dbReference type="AlphaFoldDB" id="A0A1D8G9F5"/>
<dbReference type="Proteomes" id="UP000095349">
    <property type="component" value="Chromosome"/>
</dbReference>
<evidence type="ECO:0000256" key="4">
    <source>
        <dbReference type="SAM" id="MobiDB-lite"/>
    </source>
</evidence>
<sequence>MDALAGLLDGPRARGAFLLRMVMAPPWSVRVEDRAPLSLMCVTRGEAWIVPDGGAPVLLRPGDLALARGPAPYTVAADPGVPPQSLIGPGGTCRTLRGEPLEETMCLGVRTWGNAPDGPDGLLVGTYRMESEVGRRLLDALPPLLHLPGDSWSCPLTPVLEDEIDRDAPGQSVVLDRVLDLLLVAAVRAWFARPDAAAPAWYRAQGDPVVGTALRLLHDEPAHPWTVASLAARAGVSRAALARRFAELVGEPPMTYLTGWRLALAADLLREGDATVERIARQVGYGGAFAFSAAFKRVRGVSPQEYRSAYAGRLPERHGSSPSPVPASTLSP</sequence>
<keyword evidence="7" id="KW-1185">Reference proteome</keyword>
<dbReference type="InterPro" id="IPR009057">
    <property type="entry name" value="Homeodomain-like_sf"/>
</dbReference>
<dbReference type="Pfam" id="PF12833">
    <property type="entry name" value="HTH_18"/>
    <property type="match status" value="1"/>
</dbReference>
<organism evidence="6 7">
    <name type="scientific">Streptomyces rubrolavendulae</name>
    <dbReference type="NCBI Taxonomy" id="285473"/>
    <lineage>
        <taxon>Bacteria</taxon>
        <taxon>Bacillati</taxon>
        <taxon>Actinomycetota</taxon>
        <taxon>Actinomycetes</taxon>
        <taxon>Kitasatosporales</taxon>
        <taxon>Streptomycetaceae</taxon>
        <taxon>Streptomyces</taxon>
    </lineage>
</organism>
<dbReference type="PROSITE" id="PS01124">
    <property type="entry name" value="HTH_ARAC_FAMILY_2"/>
    <property type="match status" value="1"/>
</dbReference>
<evidence type="ECO:0000256" key="1">
    <source>
        <dbReference type="ARBA" id="ARBA00023015"/>
    </source>
</evidence>
<dbReference type="PROSITE" id="PS00041">
    <property type="entry name" value="HTH_ARAC_FAMILY_1"/>
    <property type="match status" value="1"/>
</dbReference>
<evidence type="ECO:0000256" key="2">
    <source>
        <dbReference type="ARBA" id="ARBA00023125"/>
    </source>
</evidence>
<gene>
    <name evidence="6" type="primary">xylR</name>
    <name evidence="6" type="ORF">A4G23_04964</name>
</gene>
<dbReference type="GO" id="GO:0003700">
    <property type="term" value="F:DNA-binding transcription factor activity"/>
    <property type="evidence" value="ECO:0007669"/>
    <property type="project" value="InterPro"/>
</dbReference>
<reference evidence="6 7" key="1">
    <citation type="submission" date="2016-09" db="EMBL/GenBank/DDBJ databases">
        <title>Streptomyces rubrolavendulae MJM4426 Genome sequencing and assembly.</title>
        <authorList>
            <person name="Kim J.-G."/>
        </authorList>
    </citation>
    <scope>NUCLEOTIDE SEQUENCE [LARGE SCALE GENOMIC DNA]</scope>
    <source>
        <strain evidence="6 7">MJM4426</strain>
    </source>
</reference>
<dbReference type="PANTHER" id="PTHR46796">
    <property type="entry name" value="HTH-TYPE TRANSCRIPTIONAL ACTIVATOR RHAS-RELATED"/>
    <property type="match status" value="1"/>
</dbReference>
<dbReference type="InterPro" id="IPR018062">
    <property type="entry name" value="HTH_AraC-typ_CS"/>
</dbReference>
<evidence type="ECO:0000313" key="6">
    <source>
        <dbReference type="EMBL" id="AOT62072.1"/>
    </source>
</evidence>
<dbReference type="RefSeq" id="WP_031129978.1">
    <property type="nucleotide sequence ID" value="NZ_CP017316.1"/>
</dbReference>
<dbReference type="EMBL" id="CP017316">
    <property type="protein sequence ID" value="AOT62072.1"/>
    <property type="molecule type" value="Genomic_DNA"/>
</dbReference>
<name>A0A1D8G9F5_9ACTN</name>
<dbReference type="GeneID" id="91406472"/>
<feature type="domain" description="HTH araC/xylS-type" evidence="5">
    <location>
        <begin position="211"/>
        <end position="309"/>
    </location>
</feature>
<dbReference type="OrthoDB" id="241790at2"/>
<accession>A0A1D8G9F5</accession>
<dbReference type="KEGG" id="srn:A4G23_04964"/>
<dbReference type="PANTHER" id="PTHR46796:SF13">
    <property type="entry name" value="HTH-TYPE TRANSCRIPTIONAL ACTIVATOR RHAS"/>
    <property type="match status" value="1"/>
</dbReference>
<keyword evidence="2" id="KW-0238">DNA-binding</keyword>
<feature type="compositionally biased region" description="Polar residues" evidence="4">
    <location>
        <begin position="320"/>
        <end position="332"/>
    </location>
</feature>
<dbReference type="InterPro" id="IPR032783">
    <property type="entry name" value="AraC_lig"/>
</dbReference>
<proteinExistence type="predicted"/>
<keyword evidence="1" id="KW-0805">Transcription regulation</keyword>
<dbReference type="Pfam" id="PF12852">
    <property type="entry name" value="Cupin_6"/>
    <property type="match status" value="1"/>
</dbReference>
<dbReference type="Gene3D" id="1.10.10.60">
    <property type="entry name" value="Homeodomain-like"/>
    <property type="match status" value="2"/>
</dbReference>
<dbReference type="InterPro" id="IPR050204">
    <property type="entry name" value="AraC_XylS_family_regulators"/>
</dbReference>
<dbReference type="SMART" id="SM00342">
    <property type="entry name" value="HTH_ARAC"/>
    <property type="match status" value="1"/>
</dbReference>
<feature type="region of interest" description="Disordered" evidence="4">
    <location>
        <begin position="311"/>
        <end position="332"/>
    </location>
</feature>
<dbReference type="PATRIC" id="fig|285473.5.peg.5232"/>
<evidence type="ECO:0000259" key="5">
    <source>
        <dbReference type="PROSITE" id="PS01124"/>
    </source>
</evidence>
<dbReference type="STRING" id="285473.A4G23_04964"/>
<evidence type="ECO:0000313" key="7">
    <source>
        <dbReference type="Proteomes" id="UP000095349"/>
    </source>
</evidence>
<dbReference type="InterPro" id="IPR018060">
    <property type="entry name" value="HTH_AraC"/>
</dbReference>